<dbReference type="AlphaFoldDB" id="A0AAE0P0K6"/>
<dbReference type="PANTHER" id="PTHR38111">
    <property type="entry name" value="ZN(2)-C6 FUNGAL-TYPE DOMAIN-CONTAINING PROTEIN-RELATED"/>
    <property type="match status" value="1"/>
</dbReference>
<name>A0AAE0P0K6_9PEZI</name>
<dbReference type="GO" id="GO:0000981">
    <property type="term" value="F:DNA-binding transcription factor activity, RNA polymerase II-specific"/>
    <property type="evidence" value="ECO:0007669"/>
    <property type="project" value="InterPro"/>
</dbReference>
<dbReference type="SUPFAM" id="SSF57701">
    <property type="entry name" value="Zn2/Cys6 DNA-binding domain"/>
    <property type="match status" value="1"/>
</dbReference>
<dbReference type="PROSITE" id="PS50048">
    <property type="entry name" value="ZN2_CY6_FUNGAL_2"/>
    <property type="match status" value="1"/>
</dbReference>
<dbReference type="PANTHER" id="PTHR38111:SF6">
    <property type="entry name" value="FINGER DOMAIN PROTEIN, PUTATIVE (AFU_ORTHOLOGUE AFUA_8G01940)-RELATED"/>
    <property type="match status" value="1"/>
</dbReference>
<dbReference type="Gene3D" id="4.10.240.10">
    <property type="entry name" value="Zn(2)-C6 fungal-type DNA-binding domain"/>
    <property type="match status" value="1"/>
</dbReference>
<evidence type="ECO:0000259" key="2">
    <source>
        <dbReference type="PROSITE" id="PS50048"/>
    </source>
</evidence>
<keyword evidence="1" id="KW-0539">Nucleus</keyword>
<keyword evidence="4" id="KW-1185">Reference proteome</keyword>
<organism evidence="3 4">
    <name type="scientific">Podospora didyma</name>
    <dbReference type="NCBI Taxonomy" id="330526"/>
    <lineage>
        <taxon>Eukaryota</taxon>
        <taxon>Fungi</taxon>
        <taxon>Dikarya</taxon>
        <taxon>Ascomycota</taxon>
        <taxon>Pezizomycotina</taxon>
        <taxon>Sordariomycetes</taxon>
        <taxon>Sordariomycetidae</taxon>
        <taxon>Sordariales</taxon>
        <taxon>Podosporaceae</taxon>
        <taxon>Podospora</taxon>
    </lineage>
</organism>
<reference evidence="3" key="2">
    <citation type="submission" date="2023-06" db="EMBL/GenBank/DDBJ databases">
        <authorList>
            <consortium name="Lawrence Berkeley National Laboratory"/>
            <person name="Haridas S."/>
            <person name="Hensen N."/>
            <person name="Bonometti L."/>
            <person name="Westerberg I."/>
            <person name="Brannstrom I.O."/>
            <person name="Guillou S."/>
            <person name="Cros-Aarteil S."/>
            <person name="Calhoun S."/>
            <person name="Kuo A."/>
            <person name="Mondo S."/>
            <person name="Pangilinan J."/>
            <person name="Riley R."/>
            <person name="LaButti K."/>
            <person name="Andreopoulos B."/>
            <person name="Lipzen A."/>
            <person name="Chen C."/>
            <person name="Yanf M."/>
            <person name="Daum C."/>
            <person name="Ng V."/>
            <person name="Clum A."/>
            <person name="Steindorff A."/>
            <person name="Ohm R."/>
            <person name="Martin F."/>
            <person name="Silar P."/>
            <person name="Natvig D."/>
            <person name="Lalanne C."/>
            <person name="Gautier V."/>
            <person name="Ament-velasquez S.L."/>
            <person name="Kruys A."/>
            <person name="Hutchinson M.I."/>
            <person name="Powell A.J."/>
            <person name="Barry K."/>
            <person name="Miller A.N."/>
            <person name="Grigoriev I.V."/>
            <person name="Debuchy R."/>
            <person name="Gladieux P."/>
            <person name="Thoren M.H."/>
            <person name="Johannesson H."/>
        </authorList>
    </citation>
    <scope>NUCLEOTIDE SEQUENCE</scope>
    <source>
        <strain evidence="3">CBS 232.78</strain>
    </source>
</reference>
<dbReference type="InterPro" id="IPR053178">
    <property type="entry name" value="Osmoadaptation_assoc"/>
</dbReference>
<dbReference type="InterPro" id="IPR001138">
    <property type="entry name" value="Zn2Cys6_DnaBD"/>
</dbReference>
<dbReference type="Proteomes" id="UP001285441">
    <property type="component" value="Unassembled WGS sequence"/>
</dbReference>
<proteinExistence type="predicted"/>
<protein>
    <recommendedName>
        <fullName evidence="2">Zn(2)-C6 fungal-type domain-containing protein</fullName>
    </recommendedName>
</protein>
<evidence type="ECO:0000313" key="4">
    <source>
        <dbReference type="Proteomes" id="UP001285441"/>
    </source>
</evidence>
<dbReference type="SMART" id="SM00066">
    <property type="entry name" value="GAL4"/>
    <property type="match status" value="1"/>
</dbReference>
<dbReference type="EMBL" id="JAULSW010000002">
    <property type="protein sequence ID" value="KAK3391169.1"/>
    <property type="molecule type" value="Genomic_DNA"/>
</dbReference>
<evidence type="ECO:0000256" key="1">
    <source>
        <dbReference type="ARBA" id="ARBA00023242"/>
    </source>
</evidence>
<dbReference type="InterPro" id="IPR021858">
    <property type="entry name" value="Fun_TF"/>
</dbReference>
<sequence>MVGVPTSKGCIICLTRGVKCDEARPSCSQCRRGQRACPGYAREMKFVDEGPRLQRLARSAAAAAAPGATSARHSARASSGAPAHVVAMIHIGEHGLERRSGTALQTPAGRAPHLERFNAPKEHCGQAVAVFISNMFPLGTASVQSTFLGSWLWHVPPRLGRHAFLDGAALSLALAYFARLSRDQLVLCRAELSYSAALKSLAKVVADPSGRLSSEVLCAVLLLGYFETFVDRGHAWIQHAGGAAHLMRLRGPRQCYDSTFDYSMFLSCRGAMVYCGSSRFRGALLPGCR</sequence>
<accession>A0AAE0P0K6</accession>
<dbReference type="Pfam" id="PF11951">
    <property type="entry name" value="Fungal_trans_2"/>
    <property type="match status" value="1"/>
</dbReference>
<dbReference type="InterPro" id="IPR036864">
    <property type="entry name" value="Zn2-C6_fun-type_DNA-bd_sf"/>
</dbReference>
<evidence type="ECO:0000313" key="3">
    <source>
        <dbReference type="EMBL" id="KAK3391169.1"/>
    </source>
</evidence>
<dbReference type="GO" id="GO:0008270">
    <property type="term" value="F:zinc ion binding"/>
    <property type="evidence" value="ECO:0007669"/>
    <property type="project" value="InterPro"/>
</dbReference>
<feature type="domain" description="Zn(2)-C6 fungal-type" evidence="2">
    <location>
        <begin position="9"/>
        <end position="37"/>
    </location>
</feature>
<dbReference type="CDD" id="cd00067">
    <property type="entry name" value="GAL4"/>
    <property type="match status" value="1"/>
</dbReference>
<reference evidence="3" key="1">
    <citation type="journal article" date="2023" name="Mol. Phylogenet. Evol.">
        <title>Genome-scale phylogeny and comparative genomics of the fungal order Sordariales.</title>
        <authorList>
            <person name="Hensen N."/>
            <person name="Bonometti L."/>
            <person name="Westerberg I."/>
            <person name="Brannstrom I.O."/>
            <person name="Guillou S."/>
            <person name="Cros-Aarteil S."/>
            <person name="Calhoun S."/>
            <person name="Haridas S."/>
            <person name="Kuo A."/>
            <person name="Mondo S."/>
            <person name="Pangilinan J."/>
            <person name="Riley R."/>
            <person name="LaButti K."/>
            <person name="Andreopoulos B."/>
            <person name="Lipzen A."/>
            <person name="Chen C."/>
            <person name="Yan M."/>
            <person name="Daum C."/>
            <person name="Ng V."/>
            <person name="Clum A."/>
            <person name="Steindorff A."/>
            <person name="Ohm R.A."/>
            <person name="Martin F."/>
            <person name="Silar P."/>
            <person name="Natvig D.O."/>
            <person name="Lalanne C."/>
            <person name="Gautier V."/>
            <person name="Ament-Velasquez S.L."/>
            <person name="Kruys A."/>
            <person name="Hutchinson M.I."/>
            <person name="Powell A.J."/>
            <person name="Barry K."/>
            <person name="Miller A.N."/>
            <person name="Grigoriev I.V."/>
            <person name="Debuchy R."/>
            <person name="Gladieux P."/>
            <person name="Hiltunen Thoren M."/>
            <person name="Johannesson H."/>
        </authorList>
    </citation>
    <scope>NUCLEOTIDE SEQUENCE</scope>
    <source>
        <strain evidence="3">CBS 232.78</strain>
    </source>
</reference>
<comment type="caution">
    <text evidence="3">The sequence shown here is derived from an EMBL/GenBank/DDBJ whole genome shotgun (WGS) entry which is preliminary data.</text>
</comment>
<gene>
    <name evidence="3" type="ORF">B0H63DRAFT_132854</name>
</gene>